<accession>A0ACB5TVJ5</accession>
<protein>
    <submittedName>
        <fullName evidence="1">Unnamed protein product</fullName>
    </submittedName>
</protein>
<sequence length="256" mass="29325">MVYGELIYHPVVTKLLKFLDSSASREKLLRLLQYLCRFLTFYTFKRNFNIETIQLIKKIQSSIGISRKPLRFLKNLPHLKNLNKIYSNELLDSTLKIGDLIKNFGYALYFQFDTLQWLKLLGLLTSKNSGSLYFKIDKLAANFWLIGLTGSIITDLRNLKISYDSNKALLNEINSQNNNSNNDTLDEKLIEQNNDLILKNNEKINLNKRDLFKNVLDSLIALKGSQLIDLNDGVLGFAGIITSIIGIEDIWNATKA</sequence>
<dbReference type="EMBL" id="BSXV01002628">
    <property type="protein sequence ID" value="GME96289.1"/>
    <property type="molecule type" value="Genomic_DNA"/>
</dbReference>
<evidence type="ECO:0000313" key="2">
    <source>
        <dbReference type="Proteomes" id="UP001165101"/>
    </source>
</evidence>
<comment type="caution">
    <text evidence="1">The sequence shown here is derived from an EMBL/GenBank/DDBJ whole genome shotgun (WGS) entry which is preliminary data.</text>
</comment>
<name>A0ACB5TVJ5_CANBO</name>
<keyword evidence="2" id="KW-1185">Reference proteome</keyword>
<gene>
    <name evidence="1" type="ORF">Cboi01_000422100</name>
</gene>
<dbReference type="Proteomes" id="UP001165101">
    <property type="component" value="Unassembled WGS sequence"/>
</dbReference>
<evidence type="ECO:0000313" key="1">
    <source>
        <dbReference type="EMBL" id="GME96289.1"/>
    </source>
</evidence>
<organism evidence="1 2">
    <name type="scientific">Candida boidinii</name>
    <name type="common">Yeast</name>
    <dbReference type="NCBI Taxonomy" id="5477"/>
    <lineage>
        <taxon>Eukaryota</taxon>
        <taxon>Fungi</taxon>
        <taxon>Dikarya</taxon>
        <taxon>Ascomycota</taxon>
        <taxon>Saccharomycotina</taxon>
        <taxon>Pichiomycetes</taxon>
        <taxon>Pichiales</taxon>
        <taxon>Pichiaceae</taxon>
        <taxon>Ogataea</taxon>
        <taxon>Ogataea/Candida clade</taxon>
    </lineage>
</organism>
<proteinExistence type="predicted"/>
<reference evidence="1" key="1">
    <citation type="submission" date="2023-04" db="EMBL/GenBank/DDBJ databases">
        <title>Candida boidinii NBRC 1967.</title>
        <authorList>
            <person name="Ichikawa N."/>
            <person name="Sato H."/>
            <person name="Tonouchi N."/>
        </authorList>
    </citation>
    <scope>NUCLEOTIDE SEQUENCE</scope>
    <source>
        <strain evidence="1">NBRC 1967</strain>
    </source>
</reference>